<dbReference type="InterPro" id="IPR032675">
    <property type="entry name" value="LRR_dom_sf"/>
</dbReference>
<keyword evidence="1" id="KW-0433">Leucine-rich repeat</keyword>
<evidence type="ECO:0000259" key="3">
    <source>
        <dbReference type="Pfam" id="PF08263"/>
    </source>
</evidence>
<evidence type="ECO:0000256" key="2">
    <source>
        <dbReference type="ARBA" id="ARBA00022737"/>
    </source>
</evidence>
<dbReference type="AlphaFoldDB" id="A0A7J6ECB0"/>
<dbReference type="InterPro" id="IPR013210">
    <property type="entry name" value="LRR_N_plant-typ"/>
</dbReference>
<proteinExistence type="predicted"/>
<keyword evidence="2" id="KW-0677">Repeat</keyword>
<evidence type="ECO:0000313" key="5">
    <source>
        <dbReference type="Proteomes" id="UP000525078"/>
    </source>
</evidence>
<accession>A0A7J6ECB0</accession>
<dbReference type="EMBL" id="JAATIP010000258">
    <property type="protein sequence ID" value="KAF4355996.1"/>
    <property type="molecule type" value="Genomic_DNA"/>
</dbReference>
<organism evidence="4 5">
    <name type="scientific">Cannabis sativa</name>
    <name type="common">Hemp</name>
    <name type="synonym">Marijuana</name>
    <dbReference type="NCBI Taxonomy" id="3483"/>
    <lineage>
        <taxon>Eukaryota</taxon>
        <taxon>Viridiplantae</taxon>
        <taxon>Streptophyta</taxon>
        <taxon>Embryophyta</taxon>
        <taxon>Tracheophyta</taxon>
        <taxon>Spermatophyta</taxon>
        <taxon>Magnoliopsida</taxon>
        <taxon>eudicotyledons</taxon>
        <taxon>Gunneridae</taxon>
        <taxon>Pentapetalae</taxon>
        <taxon>rosids</taxon>
        <taxon>fabids</taxon>
        <taxon>Rosales</taxon>
        <taxon>Cannabaceae</taxon>
        <taxon>Cannabis</taxon>
    </lineage>
</organism>
<comment type="caution">
    <text evidence="4">The sequence shown here is derived from an EMBL/GenBank/DDBJ whole genome shotgun (WGS) entry which is preliminary data.</text>
</comment>
<protein>
    <recommendedName>
        <fullName evidence="3">Leucine-rich repeat-containing N-terminal plant-type domain-containing protein</fullName>
    </recommendedName>
</protein>
<feature type="domain" description="Leucine-rich repeat-containing N-terminal plant-type" evidence="3">
    <location>
        <begin position="46"/>
        <end position="69"/>
    </location>
</feature>
<evidence type="ECO:0000313" key="4">
    <source>
        <dbReference type="EMBL" id="KAF4355996.1"/>
    </source>
</evidence>
<dbReference type="Pfam" id="PF08263">
    <property type="entry name" value="LRRNT_2"/>
    <property type="match status" value="1"/>
</dbReference>
<evidence type="ECO:0000256" key="1">
    <source>
        <dbReference type="ARBA" id="ARBA00022614"/>
    </source>
</evidence>
<gene>
    <name evidence="4" type="ORF">F8388_025999</name>
</gene>
<sequence length="92" mass="10405">MNRCQTQSAYSPSCSLEIHEKNYIATNFIYKLDSTNKERWPKLFTQTNALASWVPNSSPCSSRWTGVMCYDGIITGLHLTNMGFFGKSISMP</sequence>
<reference evidence="4 5" key="1">
    <citation type="journal article" date="2020" name="bioRxiv">
        <title>Sequence and annotation of 42 cannabis genomes reveals extensive copy number variation in cannabinoid synthesis and pathogen resistance genes.</title>
        <authorList>
            <person name="Mckernan K.J."/>
            <person name="Helbert Y."/>
            <person name="Kane L.T."/>
            <person name="Ebling H."/>
            <person name="Zhang L."/>
            <person name="Liu B."/>
            <person name="Eaton Z."/>
            <person name="Mclaughlin S."/>
            <person name="Kingan S."/>
            <person name="Baybayan P."/>
            <person name="Concepcion G."/>
            <person name="Jordan M."/>
            <person name="Riva A."/>
            <person name="Barbazuk W."/>
            <person name="Harkins T."/>
        </authorList>
    </citation>
    <scope>NUCLEOTIDE SEQUENCE [LARGE SCALE GENOMIC DNA]</scope>
    <source>
        <strain evidence="5">cv. Jamaican Lion 4</strain>
        <tissue evidence="4">Leaf</tissue>
    </source>
</reference>
<name>A0A7J6ECB0_CANSA</name>
<dbReference type="Proteomes" id="UP000525078">
    <property type="component" value="Unassembled WGS sequence"/>
</dbReference>
<dbReference type="Gene3D" id="3.80.10.10">
    <property type="entry name" value="Ribonuclease Inhibitor"/>
    <property type="match status" value="1"/>
</dbReference>